<reference evidence="2" key="1">
    <citation type="submission" date="2020-06" db="EMBL/GenBank/DDBJ databases">
        <authorList>
            <person name="Ji K."/>
            <person name="Li J."/>
        </authorList>
    </citation>
    <scope>NUCLEOTIDE SEQUENCE</scope>
    <source>
        <strain evidence="2">JKM2019</strain>
        <tissue evidence="2">Whole body</tissue>
    </source>
</reference>
<reference evidence="2" key="2">
    <citation type="journal article" date="2021" name="World Allergy Organ. J.">
        <title>Chromosome-level assembly of Dermatophagoides farinae genome and transcriptome reveals two novel allergens Der f 37 and Der f 39.</title>
        <authorList>
            <person name="Chen J."/>
            <person name="Cai Z."/>
            <person name="Fan D."/>
            <person name="Hu J."/>
            <person name="Hou Y."/>
            <person name="He Y."/>
            <person name="Zhang Z."/>
            <person name="Zhao Z."/>
            <person name="Gao P."/>
            <person name="Hu W."/>
            <person name="Sun J."/>
            <person name="Li J."/>
            <person name="Ji K."/>
        </authorList>
    </citation>
    <scope>NUCLEOTIDE SEQUENCE</scope>
    <source>
        <strain evidence="2">JKM2019</strain>
    </source>
</reference>
<gene>
    <name evidence="2" type="ORF">HUG17_0968</name>
</gene>
<sequence>MKPINSCDTFVVLPTATANGQMIFGKNSDRPAGEVQEIVFNSRQRFENDCKQKCTYIEIDSIPETYSVILSKPVWMWGAEMGSNEHGVCIGNEAIWNRLINDEKDLNKKLLGMDLVRLGLERSRTALEAMDVITKLLKDYGQGGPCSNTQMDFFYHNGFLIADPNEAWIIETVDSEYVAEKVSGKYRNISNCLSIGTKIDRISDGMKQLAIDSGLWNGNDEFDFAKIFTDNNHNDRTRYDAGKKFLDDYTKDNNFDIKKMMQILRDKTSGICRPCDDGMKNPTASSQVSALSSDLKQRPSVHWFTGTPDSEYSYYKPFIFHPKVRIASEKTRSMNCFPNVSIDDTQVDRRHYLYRKHEEFYSRLRNVDDDNLHQTLRQIENLCIDELEQMLKSGGYNNSENDESNEIDNLFSDSVESELRFYR</sequence>
<dbReference type="AlphaFoldDB" id="A0A9D4SLF5"/>
<dbReference type="EMBL" id="SDOV01000001">
    <property type="protein sequence ID" value="KAH7645430.1"/>
    <property type="molecule type" value="Genomic_DNA"/>
</dbReference>
<dbReference type="InterPro" id="IPR005322">
    <property type="entry name" value="Peptidase_C69"/>
</dbReference>
<proteinExistence type="inferred from homology"/>
<dbReference type="OrthoDB" id="5175656at2759"/>
<dbReference type="PANTHER" id="PTHR12994">
    <property type="entry name" value="SECERNIN"/>
    <property type="match status" value="1"/>
</dbReference>
<comment type="similarity">
    <text evidence="1">Belongs to the peptidase C69 family. Secernin subfamily.</text>
</comment>
<dbReference type="GO" id="GO:0016805">
    <property type="term" value="F:dipeptidase activity"/>
    <property type="evidence" value="ECO:0007669"/>
    <property type="project" value="InterPro"/>
</dbReference>
<comment type="caution">
    <text evidence="2">The sequence shown here is derived from an EMBL/GenBank/DDBJ whole genome shotgun (WGS) entry which is preliminary data.</text>
</comment>
<name>A0A9D4SLF5_DERFA</name>
<evidence type="ECO:0000256" key="1">
    <source>
        <dbReference type="ARBA" id="ARBA00005705"/>
    </source>
</evidence>
<dbReference type="GO" id="GO:0070004">
    <property type="term" value="F:cysteine-type exopeptidase activity"/>
    <property type="evidence" value="ECO:0007669"/>
    <property type="project" value="InterPro"/>
</dbReference>
<dbReference type="Gene3D" id="3.60.60.10">
    <property type="entry name" value="Penicillin V Acylase, Chain A"/>
    <property type="match status" value="1"/>
</dbReference>
<evidence type="ECO:0000313" key="2">
    <source>
        <dbReference type="EMBL" id="KAH7645430.1"/>
    </source>
</evidence>
<dbReference type="Pfam" id="PF03577">
    <property type="entry name" value="Peptidase_C69"/>
    <property type="match status" value="1"/>
</dbReference>
<organism evidence="2">
    <name type="scientific">Dermatophagoides farinae</name>
    <name type="common">American house dust mite</name>
    <dbReference type="NCBI Taxonomy" id="6954"/>
    <lineage>
        <taxon>Eukaryota</taxon>
        <taxon>Metazoa</taxon>
        <taxon>Ecdysozoa</taxon>
        <taxon>Arthropoda</taxon>
        <taxon>Chelicerata</taxon>
        <taxon>Arachnida</taxon>
        <taxon>Acari</taxon>
        <taxon>Acariformes</taxon>
        <taxon>Sarcoptiformes</taxon>
        <taxon>Astigmata</taxon>
        <taxon>Psoroptidia</taxon>
        <taxon>Analgoidea</taxon>
        <taxon>Pyroglyphidae</taxon>
        <taxon>Dermatophagoidinae</taxon>
        <taxon>Dermatophagoides</taxon>
    </lineage>
</organism>
<dbReference type="PANTHER" id="PTHR12994:SF17">
    <property type="entry name" value="LD30995P"/>
    <property type="match status" value="1"/>
</dbReference>
<dbReference type="GO" id="GO:0006508">
    <property type="term" value="P:proteolysis"/>
    <property type="evidence" value="ECO:0007669"/>
    <property type="project" value="InterPro"/>
</dbReference>
<protein>
    <submittedName>
        <fullName evidence="2">Secernin-like protein</fullName>
    </submittedName>
</protein>
<accession>A0A9D4SLF5</accession>
<dbReference type="Proteomes" id="UP000828236">
    <property type="component" value="Unassembled WGS sequence"/>
</dbReference>